<proteinExistence type="predicted"/>
<evidence type="ECO:0000256" key="5">
    <source>
        <dbReference type="ARBA" id="ARBA00022895"/>
    </source>
</evidence>
<dbReference type="InterPro" id="IPR040260">
    <property type="entry name" value="RFA2-like"/>
</dbReference>
<dbReference type="InterPro" id="IPR018856">
    <property type="entry name" value="Stn1_N"/>
</dbReference>
<name>A0A8T0ZQE7_9STRA</name>
<evidence type="ECO:0000256" key="8">
    <source>
        <dbReference type="ARBA" id="ARBA00030039"/>
    </source>
</evidence>
<dbReference type="PANTHER" id="PTHR13989">
    <property type="entry name" value="REPLICATION PROTEIN A-RELATED"/>
    <property type="match status" value="1"/>
</dbReference>
<dbReference type="EMBL" id="RCMG01000075">
    <property type="protein sequence ID" value="KAG2864673.1"/>
    <property type="molecule type" value="Genomic_DNA"/>
</dbReference>
<evidence type="ECO:0000313" key="10">
    <source>
        <dbReference type="EMBL" id="KAG2864673.1"/>
    </source>
</evidence>
<reference evidence="10" key="1">
    <citation type="submission" date="2018-10" db="EMBL/GenBank/DDBJ databases">
        <title>Effector identification in a new, highly contiguous assembly of the strawberry crown rot pathogen Phytophthora cactorum.</title>
        <authorList>
            <person name="Armitage A.D."/>
            <person name="Nellist C.F."/>
            <person name="Bates H."/>
            <person name="Vickerstaff R.J."/>
            <person name="Harrison R.J."/>
        </authorList>
    </citation>
    <scope>NUCLEOTIDE SEQUENCE</scope>
    <source>
        <strain evidence="10">15-7</strain>
    </source>
</reference>
<dbReference type="Pfam" id="PF10451">
    <property type="entry name" value="Stn1"/>
    <property type="match status" value="1"/>
</dbReference>
<dbReference type="GO" id="GO:0000781">
    <property type="term" value="C:chromosome, telomeric region"/>
    <property type="evidence" value="ECO:0007669"/>
    <property type="project" value="UniProtKB-SubCell"/>
</dbReference>
<dbReference type="Gene3D" id="2.40.50.140">
    <property type="entry name" value="Nucleic acid-binding proteins"/>
    <property type="match status" value="1"/>
</dbReference>
<feature type="domain" description="CST complex subunit Stn1 N-terminal" evidence="9">
    <location>
        <begin position="86"/>
        <end position="191"/>
    </location>
</feature>
<dbReference type="AlphaFoldDB" id="A0A8T0ZQE7"/>
<evidence type="ECO:0000256" key="3">
    <source>
        <dbReference type="ARBA" id="ARBA00017411"/>
    </source>
</evidence>
<organism evidence="10 11">
    <name type="scientific">Phytophthora cactorum</name>
    <dbReference type="NCBI Taxonomy" id="29920"/>
    <lineage>
        <taxon>Eukaryota</taxon>
        <taxon>Sar</taxon>
        <taxon>Stramenopiles</taxon>
        <taxon>Oomycota</taxon>
        <taxon>Peronosporomycetes</taxon>
        <taxon>Peronosporales</taxon>
        <taxon>Peronosporaceae</taxon>
        <taxon>Phytophthora</taxon>
    </lineage>
</organism>
<dbReference type="SUPFAM" id="SSF50249">
    <property type="entry name" value="Nucleic acid-binding proteins"/>
    <property type="match status" value="1"/>
</dbReference>
<evidence type="ECO:0000256" key="6">
    <source>
        <dbReference type="ARBA" id="ARBA00023125"/>
    </source>
</evidence>
<evidence type="ECO:0000313" key="11">
    <source>
        <dbReference type="Proteomes" id="UP000735874"/>
    </source>
</evidence>
<keyword evidence="7" id="KW-0539">Nucleus</keyword>
<sequence length="400" mass="45456">MKITRIFFQSAPAWLRRFPRFLLKSASHTDLAILGEILYCKNELKLSIDARRERPAHSFVKLFGLHVRCDLHEFEGLPASHAWRWKTAGLWRARLLTKAQCCGVVASIVERSDRVELLVDDGTALVKAVLWGEGVQAQVALGDLVHVEGKLNVDKNWDAIEQSRELRILRISKVEDPNEELLHWAQVMELEQAYYSTAEESLDVPAGAGHDAKDGTHWEHIAAEAFFSLTIDPSSKQQFLGRRDRDPHDDLLLETLESILHLQKTSSTKEAIDITFSDHIIGAAGDAITNGEDRSINKNRRIRAMQYAFRTLRRAGLLFLEDDEADRHILLSFEAILKPALLQLLRDHPQGRSIPEIADAILIQEQFKCISLQWIETSLGHLVASQLVVQREESQLFFIK</sequence>
<keyword evidence="4" id="KW-0158">Chromosome</keyword>
<accession>A0A8T0ZQE7</accession>
<evidence type="ECO:0000256" key="1">
    <source>
        <dbReference type="ARBA" id="ARBA00004123"/>
    </source>
</evidence>
<dbReference type="GO" id="GO:0005634">
    <property type="term" value="C:nucleus"/>
    <property type="evidence" value="ECO:0007669"/>
    <property type="project" value="UniProtKB-SubCell"/>
</dbReference>
<evidence type="ECO:0000259" key="9">
    <source>
        <dbReference type="Pfam" id="PF10451"/>
    </source>
</evidence>
<comment type="subcellular location">
    <subcellularLocation>
        <location evidence="2">Chromosome</location>
        <location evidence="2">Telomere</location>
    </subcellularLocation>
    <subcellularLocation>
        <location evidence="1">Nucleus</location>
    </subcellularLocation>
</comment>
<evidence type="ECO:0000256" key="4">
    <source>
        <dbReference type="ARBA" id="ARBA00022454"/>
    </source>
</evidence>
<gene>
    <name evidence="10" type="ORF">PC113_g4364</name>
</gene>
<protein>
    <recommendedName>
        <fullName evidence="3">CST complex subunit STN1</fullName>
    </recommendedName>
    <alternativeName>
        <fullName evidence="8">Suppressor of cdc thirteen homolog</fullName>
    </alternativeName>
</protein>
<keyword evidence="5" id="KW-0779">Telomere</keyword>
<dbReference type="Proteomes" id="UP000735874">
    <property type="component" value="Unassembled WGS sequence"/>
</dbReference>
<evidence type="ECO:0000256" key="7">
    <source>
        <dbReference type="ARBA" id="ARBA00023242"/>
    </source>
</evidence>
<dbReference type="VEuPathDB" id="FungiDB:PC110_g6776"/>
<dbReference type="GO" id="GO:0003677">
    <property type="term" value="F:DNA binding"/>
    <property type="evidence" value="ECO:0007669"/>
    <property type="project" value="UniProtKB-KW"/>
</dbReference>
<dbReference type="InterPro" id="IPR012340">
    <property type="entry name" value="NA-bd_OB-fold"/>
</dbReference>
<comment type="caution">
    <text evidence="10">The sequence shown here is derived from an EMBL/GenBank/DDBJ whole genome shotgun (WGS) entry which is preliminary data.</text>
</comment>
<keyword evidence="6" id="KW-0238">DNA-binding</keyword>
<evidence type="ECO:0000256" key="2">
    <source>
        <dbReference type="ARBA" id="ARBA00004574"/>
    </source>
</evidence>
<dbReference type="PANTHER" id="PTHR13989:SF33">
    <property type="entry name" value="CST COMPLEX SUBUNIT STN1"/>
    <property type="match status" value="1"/>
</dbReference>